<evidence type="ECO:0000259" key="12">
    <source>
        <dbReference type="PROSITE" id="PS50214"/>
    </source>
</evidence>
<feature type="compositionally biased region" description="Basic and acidic residues" evidence="9">
    <location>
        <begin position="880"/>
        <end position="901"/>
    </location>
</feature>
<evidence type="ECO:0000256" key="9">
    <source>
        <dbReference type="SAM" id="MobiDB-lite"/>
    </source>
</evidence>
<keyword evidence="5 7" id="KW-1015">Disulfide bond</keyword>
<keyword evidence="15" id="KW-1185">Reference proteome</keyword>
<accession>A0A210PPS2</accession>
<feature type="compositionally biased region" description="Polar residues" evidence="9">
    <location>
        <begin position="815"/>
        <end position="827"/>
    </location>
</feature>
<dbReference type="InterPro" id="IPR001762">
    <property type="entry name" value="Disintegrin_dom"/>
</dbReference>
<dbReference type="PROSITE" id="PS50026">
    <property type="entry name" value="EGF_3"/>
    <property type="match status" value="1"/>
</dbReference>
<feature type="compositionally biased region" description="Polar residues" evidence="9">
    <location>
        <begin position="1007"/>
        <end position="1018"/>
    </location>
</feature>
<feature type="domain" description="EGF-like" evidence="11">
    <location>
        <begin position="612"/>
        <end position="643"/>
    </location>
</feature>
<dbReference type="GO" id="GO:0007229">
    <property type="term" value="P:integrin-mediated signaling pathway"/>
    <property type="evidence" value="ECO:0007669"/>
    <property type="project" value="UniProtKB-KW"/>
</dbReference>
<keyword evidence="2 10" id="KW-0812">Transmembrane</keyword>
<evidence type="ECO:0000256" key="10">
    <source>
        <dbReference type="SAM" id="Phobius"/>
    </source>
</evidence>
<feature type="binding site" evidence="8">
    <location>
        <position position="317"/>
    </location>
    <ligand>
        <name>Zn(2+)</name>
        <dbReference type="ChEBI" id="CHEBI:29105"/>
        <note>catalytic</note>
    </ligand>
</feature>
<evidence type="ECO:0000256" key="8">
    <source>
        <dbReference type="PROSITE-ProRule" id="PRU00276"/>
    </source>
</evidence>
<comment type="subcellular location">
    <subcellularLocation>
        <location evidence="1">Membrane</location>
        <topology evidence="1">Single-pass membrane protein</topology>
    </subcellularLocation>
</comment>
<feature type="compositionally biased region" description="Low complexity" evidence="9">
    <location>
        <begin position="1045"/>
        <end position="1054"/>
    </location>
</feature>
<dbReference type="GO" id="GO:0006509">
    <property type="term" value="P:membrane protein ectodomain proteolysis"/>
    <property type="evidence" value="ECO:0007669"/>
    <property type="project" value="TreeGrafter"/>
</dbReference>
<sequence length="1277" mass="141085">MPTRSAEKYWGRHLDDVTLVFQAHQRKFTVDLTLNKHLFSKAYIEKTIKDSGSHIYKPENHISNHCFYHGGLRDTPNSMAALSTCGGINGFVTVDHETYHVEPVDEAVPGSIKVYKEVSLGPNPGSHTHCESDDKQSIFFVNGTVNNLHRKEFSQRVRRSIRGPYDGNENARFVELFIVNDHRTFERQGRNKQTLIRRSQDIANIVSRLYRPLNIYIALVGVEIWSDSDQVTISPYANSSLEKFLLYRKQRINPYHQNDNAQLITGQTFNDGVVGKAIKSSICTHQYSGGVDMDRTRITHVATTVAHELGHNFGMDHDNYSVCRCKQEKCIMAPTSGGSPSPSQWSTCSRVAIIEAFELGMDYCLKNMPENLYEGPVCGNTFVEDGEECDCGLAEDCTSKCCNASTCRLKRGAECATGSCCNQDTCKPKPAATLCRAAMEECDLAEFCNGESEYCPSDVYLQNGLPCKDKQSYCYQGLCKTHTDQCSMLWGSTGRVSDPICFKHLNTNGSKHGNCGYDWKREKYIRCDKDDVMCGLLHCVHLNEKLMFWRESLAKATPATFLTKGRERYVCRSVILDVGLDMPDPGMAPDGARCGDKKICLSNKCTPLSMLQILPCPNCHGNGVCNSMGQCHCNEGFGPPYCNSPGHGGSTHSGPMKTLEDNSLLIGMLVFFALFVVHCLLCLFAYYHREKLTKWWNQRASALKYSVPSLPSIKLASRNKRQPPPPPRPGAGGGGGAQEPKQTSAMIRNGNVSVEISSPVLQDSTPNQSQSSSHTLKIGQKPKPLPTRQVPAPNAEMPTEAEKPKSAFSKMINRSGDSSFQSFSKLLNLSKDKASPNSSPKPPVKQITSNPMFQPTDPIVKKDSFNRDREISKPVLISTTDRRSKAFVKDKSSDNLEEDHGFSFADSLISPPPPPAPRQAPARRNRAARAPPRPTSLPPQPIKEKLRKEEEKQLARKSVIDPGARSPPRPPPPNVNNQSQPFSQQQEMQIPPVSYNNQSRRLILNPNLHTSRNVSSFDEPNPSPTPRVFTDKSRNKIDSRPNGHSSSSKANSVSIKNPEKHISGESKANGRVPLSTNATKTSFDLKGKNVLSSNNNNNKLSSDTRSNLRSDTTSHKNNIPEPSTRGFHHIPDNRSGKMSHDIKPRQTGDVSKLRQTGDVSKLRQTGDVSKARKPLPKPSTQSQSRIRETDIIDDNVNPDEGSGCVAEIKAMFDEMDIGRGLSDSPEKESTPPPVLSKVTRNNSGPVDRPKPPPKPGQGSAKVKPSQGSAKVGLSTFL</sequence>
<feature type="disulfide bond" evidence="6">
    <location>
        <begin position="435"/>
        <end position="455"/>
    </location>
</feature>
<dbReference type="PANTHER" id="PTHR11905">
    <property type="entry name" value="ADAM A DISINTEGRIN AND METALLOPROTEASE DOMAIN"/>
    <property type="match status" value="1"/>
</dbReference>
<comment type="caution">
    <text evidence="7">Lacks conserved residue(s) required for the propagation of feature annotation.</text>
</comment>
<feature type="compositionally biased region" description="Basic and acidic residues" evidence="9">
    <location>
        <begin position="1129"/>
        <end position="1146"/>
    </location>
</feature>
<dbReference type="SMART" id="SM00050">
    <property type="entry name" value="DISIN"/>
    <property type="match status" value="1"/>
</dbReference>
<dbReference type="SMART" id="SM00608">
    <property type="entry name" value="ACR"/>
    <property type="match status" value="1"/>
</dbReference>
<feature type="compositionally biased region" description="Polar residues" evidence="9">
    <location>
        <begin position="1153"/>
        <end position="1167"/>
    </location>
</feature>
<organism evidence="14 15">
    <name type="scientific">Mizuhopecten yessoensis</name>
    <name type="common">Japanese scallop</name>
    <name type="synonym">Patinopecten yessoensis</name>
    <dbReference type="NCBI Taxonomy" id="6573"/>
    <lineage>
        <taxon>Eukaryota</taxon>
        <taxon>Metazoa</taxon>
        <taxon>Spiralia</taxon>
        <taxon>Lophotrochozoa</taxon>
        <taxon>Mollusca</taxon>
        <taxon>Bivalvia</taxon>
        <taxon>Autobranchia</taxon>
        <taxon>Pteriomorphia</taxon>
        <taxon>Pectinida</taxon>
        <taxon>Pectinoidea</taxon>
        <taxon>Pectinidae</taxon>
        <taxon>Mizuhopecten</taxon>
    </lineage>
</organism>
<feature type="disulfide bond" evidence="7">
    <location>
        <begin position="633"/>
        <end position="642"/>
    </location>
</feature>
<feature type="compositionally biased region" description="Pro residues" evidence="9">
    <location>
        <begin position="931"/>
        <end position="941"/>
    </location>
</feature>
<dbReference type="InterPro" id="IPR002870">
    <property type="entry name" value="Peptidase_M12B_N"/>
</dbReference>
<dbReference type="FunFam" id="3.40.390.10:FF:000002">
    <property type="entry name" value="Disintegrin and metalloproteinase domain-containing protein 22"/>
    <property type="match status" value="1"/>
</dbReference>
<dbReference type="Gene3D" id="3.40.390.10">
    <property type="entry name" value="Collagenase (Catalytic Domain)"/>
    <property type="match status" value="1"/>
</dbReference>
<feature type="binding site" evidence="8">
    <location>
        <position position="311"/>
    </location>
    <ligand>
        <name>Zn(2+)</name>
        <dbReference type="ChEBI" id="CHEBI:29105"/>
        <note>catalytic</note>
    </ligand>
</feature>
<evidence type="ECO:0000313" key="14">
    <source>
        <dbReference type="EMBL" id="OWF38446.1"/>
    </source>
</evidence>
<dbReference type="GO" id="GO:0016020">
    <property type="term" value="C:membrane"/>
    <property type="evidence" value="ECO:0007669"/>
    <property type="project" value="UniProtKB-SubCell"/>
</dbReference>
<keyword evidence="8" id="KW-0479">Metal-binding</keyword>
<feature type="compositionally biased region" description="Basic and acidic residues" evidence="9">
    <location>
        <begin position="942"/>
        <end position="954"/>
    </location>
</feature>
<feature type="domain" description="Disintegrin" evidence="12">
    <location>
        <begin position="375"/>
        <end position="463"/>
    </location>
</feature>
<dbReference type="PROSITE" id="PS50215">
    <property type="entry name" value="ADAM_MEPRO"/>
    <property type="match status" value="1"/>
</dbReference>
<dbReference type="InterPro" id="IPR001590">
    <property type="entry name" value="Peptidase_M12B"/>
</dbReference>
<dbReference type="Pfam" id="PF01562">
    <property type="entry name" value="Pep_M12B_propep"/>
    <property type="match status" value="1"/>
</dbReference>
<dbReference type="FunFam" id="4.10.70.10:FF:000001">
    <property type="entry name" value="Disintegrin and metalloproteinase domain-containing protein 22"/>
    <property type="match status" value="1"/>
</dbReference>
<feature type="region of interest" description="Disordered" evidence="9">
    <location>
        <begin position="761"/>
        <end position="1203"/>
    </location>
</feature>
<evidence type="ECO:0000259" key="11">
    <source>
        <dbReference type="PROSITE" id="PS50026"/>
    </source>
</evidence>
<dbReference type="OrthoDB" id="5951731at2759"/>
<dbReference type="STRING" id="6573.A0A210PPS2"/>
<feature type="disulfide bond" evidence="8">
    <location>
        <begin position="325"/>
        <end position="330"/>
    </location>
</feature>
<dbReference type="Pfam" id="PF01421">
    <property type="entry name" value="Reprolysin"/>
    <property type="match status" value="1"/>
</dbReference>
<evidence type="ECO:0000256" key="4">
    <source>
        <dbReference type="ARBA" id="ARBA00023136"/>
    </source>
</evidence>
<dbReference type="Pfam" id="PF08516">
    <property type="entry name" value="ADAM_CR"/>
    <property type="match status" value="1"/>
</dbReference>
<name>A0A210PPS2_MIZYE</name>
<reference evidence="14 15" key="1">
    <citation type="journal article" date="2017" name="Nat. Ecol. Evol.">
        <title>Scallop genome provides insights into evolution of bilaterian karyotype and development.</title>
        <authorList>
            <person name="Wang S."/>
            <person name="Zhang J."/>
            <person name="Jiao W."/>
            <person name="Li J."/>
            <person name="Xun X."/>
            <person name="Sun Y."/>
            <person name="Guo X."/>
            <person name="Huan P."/>
            <person name="Dong B."/>
            <person name="Zhang L."/>
            <person name="Hu X."/>
            <person name="Sun X."/>
            <person name="Wang J."/>
            <person name="Zhao C."/>
            <person name="Wang Y."/>
            <person name="Wang D."/>
            <person name="Huang X."/>
            <person name="Wang R."/>
            <person name="Lv J."/>
            <person name="Li Y."/>
            <person name="Zhang Z."/>
            <person name="Liu B."/>
            <person name="Lu W."/>
            <person name="Hui Y."/>
            <person name="Liang J."/>
            <person name="Zhou Z."/>
            <person name="Hou R."/>
            <person name="Li X."/>
            <person name="Liu Y."/>
            <person name="Li H."/>
            <person name="Ning X."/>
            <person name="Lin Y."/>
            <person name="Zhao L."/>
            <person name="Xing Q."/>
            <person name="Dou J."/>
            <person name="Li Y."/>
            <person name="Mao J."/>
            <person name="Guo H."/>
            <person name="Dou H."/>
            <person name="Li T."/>
            <person name="Mu C."/>
            <person name="Jiang W."/>
            <person name="Fu Q."/>
            <person name="Fu X."/>
            <person name="Miao Y."/>
            <person name="Liu J."/>
            <person name="Yu Q."/>
            <person name="Li R."/>
            <person name="Liao H."/>
            <person name="Li X."/>
            <person name="Kong Y."/>
            <person name="Jiang Z."/>
            <person name="Chourrout D."/>
            <person name="Li R."/>
            <person name="Bao Z."/>
        </authorList>
    </citation>
    <scope>NUCLEOTIDE SEQUENCE [LARGE SCALE GENOMIC DNA]</scope>
    <source>
        <strain evidence="14 15">PY_sf001</strain>
    </source>
</reference>
<feature type="compositionally biased region" description="Basic and acidic residues" evidence="9">
    <location>
        <begin position="1029"/>
        <end position="1041"/>
    </location>
</feature>
<evidence type="ECO:0000256" key="6">
    <source>
        <dbReference type="PROSITE-ProRule" id="PRU00068"/>
    </source>
</evidence>
<dbReference type="InterPro" id="IPR000742">
    <property type="entry name" value="EGF"/>
</dbReference>
<feature type="compositionally biased region" description="Basic and acidic residues" evidence="9">
    <location>
        <begin position="859"/>
        <end position="872"/>
    </location>
</feature>
<feature type="compositionally biased region" description="Polar residues" evidence="9">
    <location>
        <begin position="761"/>
        <end position="775"/>
    </location>
</feature>
<dbReference type="SUPFAM" id="SSF57552">
    <property type="entry name" value="Blood coagulation inhibitor (disintegrin)"/>
    <property type="match status" value="1"/>
</dbReference>
<feature type="compositionally biased region" description="Pro residues" evidence="9">
    <location>
        <begin position="965"/>
        <end position="974"/>
    </location>
</feature>
<evidence type="ECO:0000256" key="1">
    <source>
        <dbReference type="ARBA" id="ARBA00004167"/>
    </source>
</evidence>
<keyword evidence="3 10" id="KW-1133">Transmembrane helix</keyword>
<dbReference type="PROSITE" id="PS50214">
    <property type="entry name" value="DISINTEGRIN_2"/>
    <property type="match status" value="1"/>
</dbReference>
<feature type="compositionally biased region" description="Low complexity" evidence="9">
    <location>
        <begin position="1088"/>
        <end position="1101"/>
    </location>
</feature>
<keyword evidence="8" id="KW-0862">Zinc</keyword>
<dbReference type="InterPro" id="IPR036436">
    <property type="entry name" value="Disintegrin_dom_sf"/>
</dbReference>
<feature type="active site" evidence="8">
    <location>
        <position position="308"/>
    </location>
</feature>
<dbReference type="PROSITE" id="PS01186">
    <property type="entry name" value="EGF_2"/>
    <property type="match status" value="1"/>
</dbReference>
<evidence type="ECO:0000256" key="7">
    <source>
        <dbReference type="PROSITE-ProRule" id="PRU00076"/>
    </source>
</evidence>
<dbReference type="EMBL" id="NEDP02005567">
    <property type="protein sequence ID" value="OWF38446.1"/>
    <property type="molecule type" value="Genomic_DNA"/>
</dbReference>
<dbReference type="InterPro" id="IPR006586">
    <property type="entry name" value="ADAM_Cys-rich"/>
</dbReference>
<feature type="transmembrane region" description="Helical" evidence="10">
    <location>
        <begin position="664"/>
        <end position="687"/>
    </location>
</feature>
<dbReference type="Pfam" id="PF00200">
    <property type="entry name" value="Disintegrin"/>
    <property type="match status" value="1"/>
</dbReference>
<keyword evidence="7" id="KW-0245">EGF-like domain</keyword>
<dbReference type="GO" id="GO:0046872">
    <property type="term" value="F:metal ion binding"/>
    <property type="evidence" value="ECO:0007669"/>
    <property type="project" value="UniProtKB-KW"/>
</dbReference>
<dbReference type="InterPro" id="IPR034027">
    <property type="entry name" value="Reprolysin_adamalysin"/>
</dbReference>
<dbReference type="GO" id="GO:0004222">
    <property type="term" value="F:metalloendopeptidase activity"/>
    <property type="evidence" value="ECO:0007669"/>
    <property type="project" value="InterPro"/>
</dbReference>
<dbReference type="Gene3D" id="4.10.70.10">
    <property type="entry name" value="Disintegrin domain"/>
    <property type="match status" value="1"/>
</dbReference>
<gene>
    <name evidence="14" type="ORF">KP79_PYT17771</name>
</gene>
<dbReference type="AlphaFoldDB" id="A0A210PPS2"/>
<protein>
    <submittedName>
        <fullName evidence="14">Disintegrin and metalloproteinase domain-containing protein 12</fullName>
    </submittedName>
</protein>
<dbReference type="Proteomes" id="UP000242188">
    <property type="component" value="Unassembled WGS sequence"/>
</dbReference>
<keyword evidence="14" id="KW-0401">Integrin</keyword>
<evidence type="ECO:0000313" key="15">
    <source>
        <dbReference type="Proteomes" id="UP000242188"/>
    </source>
</evidence>
<proteinExistence type="predicted"/>
<dbReference type="PANTHER" id="PTHR11905:SF159">
    <property type="entry name" value="ADAM METALLOPROTEASE"/>
    <property type="match status" value="1"/>
</dbReference>
<evidence type="ECO:0000259" key="13">
    <source>
        <dbReference type="PROSITE" id="PS50215"/>
    </source>
</evidence>
<feature type="domain" description="Peptidase M12B" evidence="13">
    <location>
        <begin position="172"/>
        <end position="369"/>
    </location>
</feature>
<keyword evidence="4 10" id="KW-0472">Membrane</keyword>
<dbReference type="SUPFAM" id="SSF55486">
    <property type="entry name" value="Metalloproteases ('zincins'), catalytic domain"/>
    <property type="match status" value="1"/>
</dbReference>
<feature type="region of interest" description="Disordered" evidence="9">
    <location>
        <begin position="714"/>
        <end position="742"/>
    </location>
</feature>
<evidence type="ECO:0000256" key="5">
    <source>
        <dbReference type="ARBA" id="ARBA00023157"/>
    </source>
</evidence>
<evidence type="ECO:0000256" key="3">
    <source>
        <dbReference type="ARBA" id="ARBA00022989"/>
    </source>
</evidence>
<evidence type="ECO:0000256" key="2">
    <source>
        <dbReference type="ARBA" id="ARBA00022692"/>
    </source>
</evidence>
<comment type="caution">
    <text evidence="14">The sequence shown here is derived from an EMBL/GenBank/DDBJ whole genome shotgun (WGS) entry which is preliminary data.</text>
</comment>
<feature type="region of interest" description="Disordered" evidence="9">
    <location>
        <begin position="1216"/>
        <end position="1277"/>
    </location>
</feature>
<dbReference type="CDD" id="cd04269">
    <property type="entry name" value="ZnMc_adamalysin_II_like"/>
    <property type="match status" value="1"/>
</dbReference>
<feature type="compositionally biased region" description="Low complexity" evidence="9">
    <location>
        <begin position="975"/>
        <end position="991"/>
    </location>
</feature>
<dbReference type="InterPro" id="IPR024079">
    <property type="entry name" value="MetalloPept_cat_dom_sf"/>
</dbReference>
<feature type="binding site" evidence="8">
    <location>
        <position position="307"/>
    </location>
    <ligand>
        <name>Zn(2+)</name>
        <dbReference type="ChEBI" id="CHEBI:29105"/>
        <note>catalytic</note>
    </ligand>
</feature>